<protein>
    <recommendedName>
        <fullName evidence="7">Prefoldin subunit 4</fullName>
    </recommendedName>
</protein>
<sequence length="144" mass="16457">MPEVNSNGMILSKEEENDNEVRRGDQDQINEFGRLNARLSEVKAEAQRLEVAHSSILAQKHLEKIEDASTELMMAGGDTVLLRLGDAMFEVEEDDATEYCEKEADRQQERLDKLKEEEADILQRQDGLKKVLYSRFGKSINLET</sequence>
<comment type="caution">
    <text evidence="5">The sequence shown here is derived from an EMBL/GenBank/DDBJ whole genome shotgun (WGS) entry which is preliminary data.</text>
</comment>
<dbReference type="GO" id="GO:0005737">
    <property type="term" value="C:cytoplasm"/>
    <property type="evidence" value="ECO:0007669"/>
    <property type="project" value="TreeGrafter"/>
</dbReference>
<evidence type="ECO:0000256" key="2">
    <source>
        <dbReference type="ARBA" id="ARBA00023186"/>
    </source>
</evidence>
<dbReference type="InterPro" id="IPR016661">
    <property type="entry name" value="PFDN4"/>
</dbReference>
<evidence type="ECO:0008006" key="7">
    <source>
        <dbReference type="Google" id="ProtNLM"/>
    </source>
</evidence>
<dbReference type="OMA" id="NARMDEF"/>
<dbReference type="GO" id="GO:0051082">
    <property type="term" value="F:unfolded protein binding"/>
    <property type="evidence" value="ECO:0007669"/>
    <property type="project" value="InterPro"/>
</dbReference>
<evidence type="ECO:0000313" key="5">
    <source>
        <dbReference type="EMBL" id="EJK46970.1"/>
    </source>
</evidence>
<dbReference type="EMBL" id="AGNL01047432">
    <property type="protein sequence ID" value="EJK46970.1"/>
    <property type="molecule type" value="Genomic_DNA"/>
</dbReference>
<dbReference type="OrthoDB" id="10250441at2759"/>
<comment type="similarity">
    <text evidence="1">Belongs to the prefoldin subunit beta family.</text>
</comment>
<dbReference type="Pfam" id="PF01920">
    <property type="entry name" value="Prefoldin_2"/>
    <property type="match status" value="1"/>
</dbReference>
<dbReference type="Proteomes" id="UP000266841">
    <property type="component" value="Unassembled WGS sequence"/>
</dbReference>
<evidence type="ECO:0000256" key="1">
    <source>
        <dbReference type="ARBA" id="ARBA00008045"/>
    </source>
</evidence>
<evidence type="ECO:0000256" key="3">
    <source>
        <dbReference type="SAM" id="Coils"/>
    </source>
</evidence>
<dbReference type="PANTHER" id="PTHR21100:SF9">
    <property type="entry name" value="PREFOLDIN SUBUNIT 4"/>
    <property type="match status" value="1"/>
</dbReference>
<evidence type="ECO:0000313" key="6">
    <source>
        <dbReference type="Proteomes" id="UP000266841"/>
    </source>
</evidence>
<name>K0R3M7_THAOC</name>
<keyword evidence="6" id="KW-1185">Reference proteome</keyword>
<feature type="coiled-coil region" evidence="3">
    <location>
        <begin position="97"/>
        <end position="124"/>
    </location>
</feature>
<dbReference type="GO" id="GO:0016272">
    <property type="term" value="C:prefoldin complex"/>
    <property type="evidence" value="ECO:0007669"/>
    <property type="project" value="InterPro"/>
</dbReference>
<dbReference type="PANTHER" id="PTHR21100">
    <property type="entry name" value="PREFOLDIN SUBUNIT 4"/>
    <property type="match status" value="1"/>
</dbReference>
<reference evidence="5 6" key="1">
    <citation type="journal article" date="2012" name="Genome Biol.">
        <title>Genome and low-iron response of an oceanic diatom adapted to chronic iron limitation.</title>
        <authorList>
            <person name="Lommer M."/>
            <person name="Specht M."/>
            <person name="Roy A.S."/>
            <person name="Kraemer L."/>
            <person name="Andreson R."/>
            <person name="Gutowska M.A."/>
            <person name="Wolf J."/>
            <person name="Bergner S.V."/>
            <person name="Schilhabel M.B."/>
            <person name="Klostermeier U.C."/>
            <person name="Beiko R.G."/>
            <person name="Rosenstiel P."/>
            <person name="Hippler M."/>
            <person name="Laroche J."/>
        </authorList>
    </citation>
    <scope>NUCLEOTIDE SEQUENCE [LARGE SCALE GENOMIC DNA]</scope>
    <source>
        <strain evidence="5 6">CCMP1005</strain>
    </source>
</reference>
<dbReference type="InterPro" id="IPR002777">
    <property type="entry name" value="PFD_beta-like"/>
</dbReference>
<organism evidence="5 6">
    <name type="scientific">Thalassiosira oceanica</name>
    <name type="common">Marine diatom</name>
    <dbReference type="NCBI Taxonomy" id="159749"/>
    <lineage>
        <taxon>Eukaryota</taxon>
        <taxon>Sar</taxon>
        <taxon>Stramenopiles</taxon>
        <taxon>Ochrophyta</taxon>
        <taxon>Bacillariophyta</taxon>
        <taxon>Coscinodiscophyceae</taxon>
        <taxon>Thalassiosirophycidae</taxon>
        <taxon>Thalassiosirales</taxon>
        <taxon>Thalassiosiraceae</taxon>
        <taxon>Thalassiosira</taxon>
    </lineage>
</organism>
<dbReference type="AlphaFoldDB" id="K0R3M7"/>
<evidence type="ECO:0000256" key="4">
    <source>
        <dbReference type="SAM" id="MobiDB-lite"/>
    </source>
</evidence>
<keyword evidence="3" id="KW-0175">Coiled coil</keyword>
<feature type="region of interest" description="Disordered" evidence="4">
    <location>
        <begin position="1"/>
        <end position="28"/>
    </location>
</feature>
<dbReference type="GO" id="GO:0006457">
    <property type="term" value="P:protein folding"/>
    <property type="evidence" value="ECO:0007669"/>
    <property type="project" value="InterPro"/>
</dbReference>
<accession>K0R3M7</accession>
<dbReference type="eggNOG" id="KOG1760">
    <property type="taxonomic scope" value="Eukaryota"/>
</dbReference>
<keyword evidence="2" id="KW-0143">Chaperone</keyword>
<gene>
    <name evidence="5" type="ORF">THAOC_34339</name>
</gene>
<proteinExistence type="inferred from homology"/>